<protein>
    <submittedName>
        <fullName evidence="1">Uncharacterized protein</fullName>
    </submittedName>
</protein>
<name>A0A2P4Y7W7_9STRA</name>
<dbReference type="AlphaFoldDB" id="A0A2P4Y7W7"/>
<organism evidence="1 2">
    <name type="scientific">Phytophthora palmivora</name>
    <dbReference type="NCBI Taxonomy" id="4796"/>
    <lineage>
        <taxon>Eukaryota</taxon>
        <taxon>Sar</taxon>
        <taxon>Stramenopiles</taxon>
        <taxon>Oomycota</taxon>
        <taxon>Peronosporomycetes</taxon>
        <taxon>Peronosporales</taxon>
        <taxon>Peronosporaceae</taxon>
        <taxon>Phytophthora</taxon>
    </lineage>
</organism>
<reference evidence="1 2" key="1">
    <citation type="journal article" date="2017" name="Genome Biol. Evol.">
        <title>Phytophthora megakarya and P. palmivora, closely related causal agents of cacao black pod rot, underwent increases in genome sizes and gene numbers by different mechanisms.</title>
        <authorList>
            <person name="Ali S.S."/>
            <person name="Shao J."/>
            <person name="Lary D.J."/>
            <person name="Kronmiller B."/>
            <person name="Shen D."/>
            <person name="Strem M.D."/>
            <person name="Amoako-Attah I."/>
            <person name="Akrofi A.Y."/>
            <person name="Begoude B.A."/>
            <person name="Ten Hoopen G.M."/>
            <person name="Coulibaly K."/>
            <person name="Kebe B.I."/>
            <person name="Melnick R.L."/>
            <person name="Guiltinan M.J."/>
            <person name="Tyler B.M."/>
            <person name="Meinhardt L.W."/>
            <person name="Bailey B.A."/>
        </authorList>
    </citation>
    <scope>NUCLEOTIDE SEQUENCE [LARGE SCALE GENOMIC DNA]</scope>
    <source>
        <strain evidence="2">sbr112.9</strain>
    </source>
</reference>
<accession>A0A2P4Y7W7</accession>
<gene>
    <name evidence="1" type="ORF">PHPALM_9208</name>
</gene>
<dbReference type="OrthoDB" id="164891at2759"/>
<dbReference type="EMBL" id="NCKW01004976">
    <property type="protein sequence ID" value="POM73898.1"/>
    <property type="molecule type" value="Genomic_DNA"/>
</dbReference>
<proteinExistence type="predicted"/>
<dbReference type="Proteomes" id="UP000237271">
    <property type="component" value="Unassembled WGS sequence"/>
</dbReference>
<evidence type="ECO:0000313" key="1">
    <source>
        <dbReference type="EMBL" id="POM73898.1"/>
    </source>
</evidence>
<comment type="caution">
    <text evidence="1">The sequence shown here is derived from an EMBL/GenBank/DDBJ whole genome shotgun (WGS) entry which is preliminary data.</text>
</comment>
<evidence type="ECO:0000313" key="2">
    <source>
        <dbReference type="Proteomes" id="UP000237271"/>
    </source>
</evidence>
<keyword evidence="2" id="KW-1185">Reference proteome</keyword>
<sequence length="103" mass="11829">MVTVLDDQCASRITTAHVRNILNPTTWWITALAFYLAYRPTQQPGPLFPGSHEKARFGDMLRQLITPMTDWSLGGIQDRYIRYESANDQLFRSCDGWDAFKSS</sequence>